<keyword evidence="3" id="KW-1185">Reference proteome</keyword>
<organism evidence="2 3">
    <name type="scientific">Vigna unguiculata</name>
    <name type="common">Cowpea</name>
    <dbReference type="NCBI Taxonomy" id="3917"/>
    <lineage>
        <taxon>Eukaryota</taxon>
        <taxon>Viridiplantae</taxon>
        <taxon>Streptophyta</taxon>
        <taxon>Embryophyta</taxon>
        <taxon>Tracheophyta</taxon>
        <taxon>Spermatophyta</taxon>
        <taxon>Magnoliopsida</taxon>
        <taxon>eudicotyledons</taxon>
        <taxon>Gunneridae</taxon>
        <taxon>Pentapetalae</taxon>
        <taxon>rosids</taxon>
        <taxon>fabids</taxon>
        <taxon>Fabales</taxon>
        <taxon>Fabaceae</taxon>
        <taxon>Papilionoideae</taxon>
        <taxon>50 kb inversion clade</taxon>
        <taxon>NPAAA clade</taxon>
        <taxon>indigoferoid/millettioid clade</taxon>
        <taxon>Phaseoleae</taxon>
        <taxon>Vigna</taxon>
    </lineage>
</organism>
<dbReference type="AlphaFoldDB" id="A0A4D6MNH3"/>
<accession>A0A4D6MNH3</accession>
<evidence type="ECO:0000256" key="1">
    <source>
        <dbReference type="SAM" id="MobiDB-lite"/>
    </source>
</evidence>
<name>A0A4D6MNH3_VIGUN</name>
<sequence>MGAYKHLNNSVVNLTQAQEFSLKLAHLAQVRGLRSRKHSKPKGMLVESTGTYGNEPKTLEAYSRAENSEHCLREKEKRSKVANFAEWAEHERVVGPVLVAVSYTHLDVSKRQEQNGPNDPDGPDDENRLDNPDRPIDTNGPNDTDEPKDWEGPMTGTSPTI</sequence>
<protein>
    <submittedName>
        <fullName evidence="2">Uncharacterized protein</fullName>
    </submittedName>
</protein>
<evidence type="ECO:0000313" key="3">
    <source>
        <dbReference type="Proteomes" id="UP000501690"/>
    </source>
</evidence>
<dbReference type="EMBL" id="CP039352">
    <property type="protein sequence ID" value="QCE03080.1"/>
    <property type="molecule type" value="Genomic_DNA"/>
</dbReference>
<feature type="compositionally biased region" description="Basic and acidic residues" evidence="1">
    <location>
        <begin position="125"/>
        <end position="136"/>
    </location>
</feature>
<feature type="region of interest" description="Disordered" evidence="1">
    <location>
        <begin position="108"/>
        <end position="161"/>
    </location>
</feature>
<reference evidence="2 3" key="1">
    <citation type="submission" date="2019-04" db="EMBL/GenBank/DDBJ databases">
        <title>An improved genome assembly and genetic linkage map for asparagus bean, Vigna unguiculata ssp. sesquipedialis.</title>
        <authorList>
            <person name="Xia Q."/>
            <person name="Zhang R."/>
            <person name="Dong Y."/>
        </authorList>
    </citation>
    <scope>NUCLEOTIDE SEQUENCE [LARGE SCALE GENOMIC DNA]</scope>
    <source>
        <tissue evidence="2">Leaf</tissue>
    </source>
</reference>
<dbReference type="Proteomes" id="UP000501690">
    <property type="component" value="Linkage Group LG8"/>
</dbReference>
<proteinExistence type="predicted"/>
<gene>
    <name evidence="2" type="ORF">DEO72_LG8g1099</name>
</gene>
<evidence type="ECO:0000313" key="2">
    <source>
        <dbReference type="EMBL" id="QCE03080.1"/>
    </source>
</evidence>